<dbReference type="Pfam" id="PF00903">
    <property type="entry name" value="Glyoxalase"/>
    <property type="match status" value="1"/>
</dbReference>
<organism evidence="3 4">
    <name type="scientific">Neptunicella marina</name>
    <dbReference type="NCBI Taxonomy" id="2125989"/>
    <lineage>
        <taxon>Bacteria</taxon>
        <taxon>Pseudomonadati</taxon>
        <taxon>Pseudomonadota</taxon>
        <taxon>Gammaproteobacteria</taxon>
        <taxon>Alteromonadales</taxon>
        <taxon>Alteromonadaceae</taxon>
        <taxon>Neptunicella</taxon>
    </lineage>
</organism>
<keyword evidence="4" id="KW-1185">Reference proteome</keyword>
<accession>A0A8J6IV01</accession>
<dbReference type="PANTHER" id="PTHR36113:SF6">
    <property type="entry name" value="FOSFOMYCIN RESISTANCE PROTEIN FOSX"/>
    <property type="match status" value="1"/>
</dbReference>
<reference evidence="3" key="1">
    <citation type="journal article" date="2018" name="Int. J. Syst. Evol. Microbiol.">
        <title>Neptunicella marina gen. nov., sp. nov., isolated from surface seawater.</title>
        <authorList>
            <person name="Liu X."/>
            <person name="Lai Q."/>
            <person name="Du Y."/>
            <person name="Zhang X."/>
            <person name="Liu Z."/>
            <person name="Sun F."/>
            <person name="Shao Z."/>
        </authorList>
    </citation>
    <scope>NUCLEOTIDE SEQUENCE</scope>
    <source>
        <strain evidence="3">S27-2</strain>
    </source>
</reference>
<dbReference type="PROSITE" id="PS51819">
    <property type="entry name" value="VOC"/>
    <property type="match status" value="1"/>
</dbReference>
<dbReference type="SUPFAM" id="SSF54593">
    <property type="entry name" value="Glyoxalase/Bleomycin resistance protein/Dihydroxybiphenyl dioxygenase"/>
    <property type="match status" value="1"/>
</dbReference>
<dbReference type="InterPro" id="IPR004360">
    <property type="entry name" value="Glyas_Fos-R_dOase_dom"/>
</dbReference>
<dbReference type="GO" id="GO:0046872">
    <property type="term" value="F:metal ion binding"/>
    <property type="evidence" value="ECO:0007669"/>
    <property type="project" value="UniProtKB-KW"/>
</dbReference>
<proteinExistence type="predicted"/>
<dbReference type="InterPro" id="IPR029068">
    <property type="entry name" value="Glyas_Bleomycin-R_OHBP_Dase"/>
</dbReference>
<dbReference type="Proteomes" id="UP000601768">
    <property type="component" value="Unassembled WGS sequence"/>
</dbReference>
<protein>
    <submittedName>
        <fullName evidence="3">VOC family protein</fullName>
    </submittedName>
</protein>
<dbReference type="PANTHER" id="PTHR36113">
    <property type="entry name" value="LYASE, PUTATIVE-RELATED-RELATED"/>
    <property type="match status" value="1"/>
</dbReference>
<gene>
    <name evidence="3" type="ORF">H8B19_15020</name>
</gene>
<evidence type="ECO:0000259" key="2">
    <source>
        <dbReference type="PROSITE" id="PS51819"/>
    </source>
</evidence>
<dbReference type="AlphaFoldDB" id="A0A8J6IV01"/>
<evidence type="ECO:0000313" key="4">
    <source>
        <dbReference type="Proteomes" id="UP000601768"/>
    </source>
</evidence>
<dbReference type="InterPro" id="IPR037523">
    <property type="entry name" value="VOC_core"/>
</dbReference>
<dbReference type="EMBL" id="JACNEP010000014">
    <property type="protein sequence ID" value="MBC3767191.1"/>
    <property type="molecule type" value="Genomic_DNA"/>
</dbReference>
<dbReference type="InterPro" id="IPR051332">
    <property type="entry name" value="Fosfomycin_Res_Enzymes"/>
</dbReference>
<evidence type="ECO:0000313" key="3">
    <source>
        <dbReference type="EMBL" id="MBC3767191.1"/>
    </source>
</evidence>
<dbReference type="Gene3D" id="3.10.180.10">
    <property type="entry name" value="2,3-Dihydroxybiphenyl 1,2-Dioxygenase, domain 1"/>
    <property type="match status" value="1"/>
</dbReference>
<keyword evidence="1" id="KW-0479">Metal-binding</keyword>
<comment type="caution">
    <text evidence="3">The sequence shown here is derived from an EMBL/GenBank/DDBJ whole genome shotgun (WGS) entry which is preliminary data.</text>
</comment>
<reference evidence="3" key="2">
    <citation type="submission" date="2020-08" db="EMBL/GenBank/DDBJ databases">
        <authorList>
            <person name="Lai Q."/>
        </authorList>
    </citation>
    <scope>NUCLEOTIDE SEQUENCE</scope>
    <source>
        <strain evidence="3">S27-2</strain>
    </source>
</reference>
<evidence type="ECO:0000256" key="1">
    <source>
        <dbReference type="ARBA" id="ARBA00022723"/>
    </source>
</evidence>
<sequence length="132" mass="14783">MQATEGFDHIGLTVSQLEQSTAFFVNGLGWRLLGRNSDYPAAFVSDGHMMIALWQAKTDKPVAFDRKNNVGLHHLAIRVSSFEQLDNLYQRIKTMPGVVIEFAPEPAYGGPAKHMMVREPSGNRLEFKHSPN</sequence>
<feature type="domain" description="VOC" evidence="2">
    <location>
        <begin position="6"/>
        <end position="130"/>
    </location>
</feature>
<name>A0A8J6IV01_9ALTE</name>